<reference evidence="1 2" key="1">
    <citation type="journal article" date="2015" name="Sci. Rep.">
        <title>Chromosome-level genome map provides insights into diverse defense mechanisms in the medicinal fungus Ganoderma sinense.</title>
        <authorList>
            <person name="Zhu Y."/>
            <person name="Xu J."/>
            <person name="Sun C."/>
            <person name="Zhou S."/>
            <person name="Xu H."/>
            <person name="Nelson D.R."/>
            <person name="Qian J."/>
            <person name="Song J."/>
            <person name="Luo H."/>
            <person name="Xiang L."/>
            <person name="Li Y."/>
            <person name="Xu Z."/>
            <person name="Ji A."/>
            <person name="Wang L."/>
            <person name="Lu S."/>
            <person name="Hayward A."/>
            <person name="Sun W."/>
            <person name="Li X."/>
            <person name="Schwartz D.C."/>
            <person name="Wang Y."/>
            <person name="Chen S."/>
        </authorList>
    </citation>
    <scope>NUCLEOTIDE SEQUENCE [LARGE SCALE GENOMIC DNA]</scope>
    <source>
        <strain evidence="1 2">ZZ0214-1</strain>
    </source>
</reference>
<evidence type="ECO:0000313" key="1">
    <source>
        <dbReference type="EMBL" id="PIL29767.1"/>
    </source>
</evidence>
<sequence length="207" mass="22480">MIATRTRTCTQSIVSCAIPYNSLLSYRMRPNVTGSLSSDHLPLPPCPTNYSSFPTIIMLPTASATALLTFHLSPDNDNFNAYVAESRKSRPGYRGQSDAEIDPAKMQSVVVRGFDPDAVAPIKAANDGKDPVLEATYGLAAVGFHMELRKASADEGANAWDEDRLAYWDGPNWKLDKLEWVGGNLRMVCGVSLKGDKLAKEEVVEGG</sequence>
<dbReference type="EMBL" id="AYKW01000018">
    <property type="protein sequence ID" value="PIL29767.1"/>
    <property type="molecule type" value="Genomic_DNA"/>
</dbReference>
<evidence type="ECO:0000313" key="2">
    <source>
        <dbReference type="Proteomes" id="UP000230002"/>
    </source>
</evidence>
<accession>A0A2G8S7R0</accession>
<comment type="caution">
    <text evidence="1">The sequence shown here is derived from an EMBL/GenBank/DDBJ whole genome shotgun (WGS) entry which is preliminary data.</text>
</comment>
<dbReference type="Proteomes" id="UP000230002">
    <property type="component" value="Unassembled WGS sequence"/>
</dbReference>
<gene>
    <name evidence="1" type="ORF">GSI_07972</name>
</gene>
<organism evidence="1 2">
    <name type="scientific">Ganoderma sinense ZZ0214-1</name>
    <dbReference type="NCBI Taxonomy" id="1077348"/>
    <lineage>
        <taxon>Eukaryota</taxon>
        <taxon>Fungi</taxon>
        <taxon>Dikarya</taxon>
        <taxon>Basidiomycota</taxon>
        <taxon>Agaricomycotina</taxon>
        <taxon>Agaricomycetes</taxon>
        <taxon>Polyporales</taxon>
        <taxon>Polyporaceae</taxon>
        <taxon>Ganoderma</taxon>
    </lineage>
</organism>
<dbReference type="AlphaFoldDB" id="A0A2G8S7R0"/>
<proteinExistence type="predicted"/>
<keyword evidence="2" id="KW-1185">Reference proteome</keyword>
<name>A0A2G8S7R0_9APHY</name>
<protein>
    <submittedName>
        <fullName evidence="1">Uncharacterized protein</fullName>
    </submittedName>
</protein>
<dbReference type="OrthoDB" id="3012326at2759"/>